<gene>
    <name evidence="4" type="ORF">GETHOR_22570</name>
</gene>
<feature type="domain" description="Response regulatory" evidence="3">
    <location>
        <begin position="5"/>
        <end position="123"/>
    </location>
</feature>
<sequence>MESTRVLVVEDEPINLEALVENLQFEGYETTGVSSGAEAWRAISEHPDEFDVILLDRVMPDMDGIEILRRLKARSTPIRASVIMQTALSSDRDIVEGLRAGAYYYLTKPFTAQALLAIVGAAARDRRGYRKLQLDAQQATRALACMATAQFTFQTPEQAWDLATVIAKATPNPERAVGGLSELMLNAIEHGNLGITYAGKSRLLAEDRWKEEIAHRLALPEHAGKRATISFERVDGEIRFHIRDEGPGFEWRDYLELSPERAFHLHGRGIAMSRQVWFDRLDYLGAGNEVVAVIRL</sequence>
<accession>A0ABN6UYN4</accession>
<feature type="modified residue" description="4-aspartylphosphate" evidence="2">
    <location>
        <position position="56"/>
    </location>
</feature>
<dbReference type="Gene3D" id="3.30.565.10">
    <property type="entry name" value="Histidine kinase-like ATPase, C-terminal domain"/>
    <property type="match status" value="1"/>
</dbReference>
<dbReference type="SUPFAM" id="SSF52172">
    <property type="entry name" value="CheY-like"/>
    <property type="match status" value="1"/>
</dbReference>
<evidence type="ECO:0000313" key="5">
    <source>
        <dbReference type="Proteomes" id="UP001242010"/>
    </source>
</evidence>
<dbReference type="InterPro" id="IPR011006">
    <property type="entry name" value="CheY-like_superfamily"/>
</dbReference>
<dbReference type="InterPro" id="IPR039420">
    <property type="entry name" value="WalR-like"/>
</dbReference>
<dbReference type="EMBL" id="AP027079">
    <property type="protein sequence ID" value="BDU70156.1"/>
    <property type="molecule type" value="Genomic_DNA"/>
</dbReference>
<dbReference type="Pfam" id="PF00072">
    <property type="entry name" value="Response_reg"/>
    <property type="match status" value="1"/>
</dbReference>
<evidence type="ECO:0000313" key="4">
    <source>
        <dbReference type="EMBL" id="BDU70156.1"/>
    </source>
</evidence>
<organism evidence="4 5">
    <name type="scientific">Geothrix oryzae</name>
    <dbReference type="NCBI Taxonomy" id="2927975"/>
    <lineage>
        <taxon>Bacteria</taxon>
        <taxon>Pseudomonadati</taxon>
        <taxon>Acidobacteriota</taxon>
        <taxon>Holophagae</taxon>
        <taxon>Holophagales</taxon>
        <taxon>Holophagaceae</taxon>
        <taxon>Geothrix</taxon>
    </lineage>
</organism>
<reference evidence="5" key="1">
    <citation type="journal article" date="2023" name="Int. J. Syst. Evol. Microbiol.">
        <title>Mesoterricola silvestris gen. nov., sp. nov., Mesoterricola sediminis sp. nov., Geothrix oryzae sp. nov., Geothrix edaphica sp. nov., Geothrix rubra sp. nov., and Geothrix limicola sp. nov., six novel members of Acidobacteriota isolated from soils.</title>
        <authorList>
            <person name="Itoh H."/>
            <person name="Sugisawa Y."/>
            <person name="Mise K."/>
            <person name="Xu Z."/>
            <person name="Kuniyasu M."/>
            <person name="Ushijima N."/>
            <person name="Kawano K."/>
            <person name="Kobayashi E."/>
            <person name="Shiratori Y."/>
            <person name="Masuda Y."/>
            <person name="Senoo K."/>
        </authorList>
    </citation>
    <scope>NUCLEOTIDE SEQUENCE [LARGE SCALE GENOMIC DNA]</scope>
    <source>
        <strain evidence="5">Red222</strain>
    </source>
</reference>
<dbReference type="Gene3D" id="3.40.50.2300">
    <property type="match status" value="1"/>
</dbReference>
<keyword evidence="2" id="KW-0597">Phosphoprotein</keyword>
<dbReference type="CDD" id="cd16936">
    <property type="entry name" value="HATPase_RsbW-like"/>
    <property type="match status" value="1"/>
</dbReference>
<dbReference type="InterPro" id="IPR036890">
    <property type="entry name" value="HATPase_C_sf"/>
</dbReference>
<dbReference type="SMART" id="SM00448">
    <property type="entry name" value="REC"/>
    <property type="match status" value="1"/>
</dbReference>
<dbReference type="PROSITE" id="PS50110">
    <property type="entry name" value="RESPONSE_REGULATORY"/>
    <property type="match status" value="1"/>
</dbReference>
<dbReference type="InterPro" id="IPR001789">
    <property type="entry name" value="Sig_transdc_resp-reg_receiver"/>
</dbReference>
<dbReference type="SUPFAM" id="SSF55874">
    <property type="entry name" value="ATPase domain of HSP90 chaperone/DNA topoisomerase II/histidine kinase"/>
    <property type="match status" value="1"/>
</dbReference>
<protein>
    <recommendedName>
        <fullName evidence="3">Response regulatory domain-containing protein</fullName>
    </recommendedName>
</protein>
<evidence type="ECO:0000256" key="1">
    <source>
        <dbReference type="ARBA" id="ARBA00023125"/>
    </source>
</evidence>
<dbReference type="PANTHER" id="PTHR48111">
    <property type="entry name" value="REGULATOR OF RPOS"/>
    <property type="match status" value="1"/>
</dbReference>
<evidence type="ECO:0000256" key="2">
    <source>
        <dbReference type="PROSITE-ProRule" id="PRU00169"/>
    </source>
</evidence>
<dbReference type="Proteomes" id="UP001242010">
    <property type="component" value="Chromosome"/>
</dbReference>
<proteinExistence type="predicted"/>
<dbReference type="PANTHER" id="PTHR48111:SF50">
    <property type="entry name" value="KDP OPERON TRANSCRIPTIONAL REGULATORY PROTEIN KDPE"/>
    <property type="match status" value="1"/>
</dbReference>
<dbReference type="RefSeq" id="WP_286353874.1">
    <property type="nucleotide sequence ID" value="NZ_AP027079.1"/>
</dbReference>
<name>A0ABN6UYN4_9BACT</name>
<keyword evidence="5" id="KW-1185">Reference proteome</keyword>
<dbReference type="CDD" id="cd17574">
    <property type="entry name" value="REC_OmpR"/>
    <property type="match status" value="1"/>
</dbReference>
<evidence type="ECO:0000259" key="3">
    <source>
        <dbReference type="PROSITE" id="PS50110"/>
    </source>
</evidence>
<keyword evidence="1" id="KW-0238">DNA-binding</keyword>